<dbReference type="EMBL" id="AOUO01000292">
    <property type="protein sequence ID" value="EOD66623.1"/>
    <property type="molecule type" value="Genomic_DNA"/>
</dbReference>
<feature type="non-terminal residue" evidence="2">
    <location>
        <position position="1"/>
    </location>
</feature>
<keyword evidence="3" id="KW-1185">Reference proteome</keyword>
<feature type="compositionally biased region" description="Low complexity" evidence="1">
    <location>
        <begin position="1"/>
        <end position="17"/>
    </location>
</feature>
<reference evidence="2 3" key="1">
    <citation type="submission" date="2013-02" db="EMBL/GenBank/DDBJ databases">
        <title>Draft genome sequence of Amycolatopsis vancoresmycina strain DSM 44592T.</title>
        <authorList>
            <person name="Kumar S."/>
            <person name="Kaur N."/>
            <person name="Kaur C."/>
            <person name="Raghava G.P.S."/>
            <person name="Mayilraj S."/>
        </authorList>
    </citation>
    <scope>NUCLEOTIDE SEQUENCE [LARGE SCALE GENOMIC DNA]</scope>
    <source>
        <strain evidence="2 3">DSM 44592</strain>
    </source>
</reference>
<evidence type="ECO:0000256" key="1">
    <source>
        <dbReference type="SAM" id="MobiDB-lite"/>
    </source>
</evidence>
<evidence type="ECO:0000313" key="3">
    <source>
        <dbReference type="Proteomes" id="UP000014139"/>
    </source>
</evidence>
<dbReference type="Proteomes" id="UP000014139">
    <property type="component" value="Unassembled WGS sequence"/>
</dbReference>
<organism evidence="2 3">
    <name type="scientific">Amycolatopsis vancoresmycina DSM 44592</name>
    <dbReference type="NCBI Taxonomy" id="1292037"/>
    <lineage>
        <taxon>Bacteria</taxon>
        <taxon>Bacillati</taxon>
        <taxon>Actinomycetota</taxon>
        <taxon>Actinomycetes</taxon>
        <taxon>Pseudonocardiales</taxon>
        <taxon>Pseudonocardiaceae</taxon>
        <taxon>Amycolatopsis</taxon>
    </lineage>
</organism>
<sequence length="39" mass="3779">AAQATTAPPGATGWQATSGPADGPLTVLAVQGGRLYRIG</sequence>
<feature type="region of interest" description="Disordered" evidence="1">
    <location>
        <begin position="1"/>
        <end position="24"/>
    </location>
</feature>
<evidence type="ECO:0000313" key="2">
    <source>
        <dbReference type="EMBL" id="EOD66623.1"/>
    </source>
</evidence>
<name>R1G576_9PSEU</name>
<accession>R1G576</accession>
<dbReference type="eggNOG" id="ENOG502Z9RC">
    <property type="taxonomic scope" value="Bacteria"/>
</dbReference>
<comment type="caution">
    <text evidence="2">The sequence shown here is derived from an EMBL/GenBank/DDBJ whole genome shotgun (WGS) entry which is preliminary data.</text>
</comment>
<protein>
    <submittedName>
        <fullName evidence="2">Uncharacterized protein</fullName>
    </submittedName>
</protein>
<gene>
    <name evidence="2" type="ORF">H480_20579</name>
</gene>
<dbReference type="AlphaFoldDB" id="R1G576"/>
<proteinExistence type="predicted"/>